<protein>
    <submittedName>
        <fullName evidence="2">S-adenosyl methyltransferase</fullName>
    </submittedName>
</protein>
<evidence type="ECO:0000313" key="2">
    <source>
        <dbReference type="EMBL" id="KJE20076.1"/>
    </source>
</evidence>
<proteinExistence type="predicted"/>
<dbReference type="InterPro" id="IPR006764">
    <property type="entry name" value="SAM_dep_MeTrfase_SAV2177_type"/>
</dbReference>
<evidence type="ECO:0000313" key="3">
    <source>
        <dbReference type="Proteomes" id="UP000032545"/>
    </source>
</evidence>
<dbReference type="AlphaFoldDB" id="A0A0D8B7B3"/>
<reference evidence="2 3" key="2">
    <citation type="journal article" date="2016" name="Genome Announc.">
        <title>Permanent Draft Genome Sequences for Two Variants of Frankia sp. Strain CpI1, the First Frankia Strain Isolated from Root Nodules of Comptonia peregrina.</title>
        <authorList>
            <person name="Oshone R."/>
            <person name="Hurst S.G.IV."/>
            <person name="Abebe-Akele F."/>
            <person name="Simpson S."/>
            <person name="Morris K."/>
            <person name="Thomas W.K."/>
            <person name="Tisa L.S."/>
        </authorList>
    </citation>
    <scope>NUCLEOTIDE SEQUENCE [LARGE SCALE GENOMIC DNA]</scope>
    <source>
        <strain evidence="3">CpI1-S</strain>
    </source>
</reference>
<evidence type="ECO:0000256" key="1">
    <source>
        <dbReference type="SAM" id="MobiDB-lite"/>
    </source>
</evidence>
<organism evidence="2 3">
    <name type="scientific">Frankia torreyi</name>
    <dbReference type="NCBI Taxonomy" id="1856"/>
    <lineage>
        <taxon>Bacteria</taxon>
        <taxon>Bacillati</taxon>
        <taxon>Actinomycetota</taxon>
        <taxon>Actinomycetes</taxon>
        <taxon>Frankiales</taxon>
        <taxon>Frankiaceae</taxon>
        <taxon>Frankia</taxon>
    </lineage>
</organism>
<dbReference type="InterPro" id="IPR029063">
    <property type="entry name" value="SAM-dependent_MTases_sf"/>
</dbReference>
<keyword evidence="2" id="KW-0808">Transferase</keyword>
<sequence>MADPDGWEPSSHLRWSESPTAPRVDLKTEQPHSARIYDYLLGGKDNFPADREAAEQVIVGFPQIRTTARQNRYFMARAVRYLAGEAGITQFLDIGTGIPTSPNLHEIAQEIVPAARVVYADNDPIVLVHARALLTSSPAGRTTYLDVDLRDVETILTSAELHDTLDLTRPVALSLIGILHFFPDEVDPYAIVARLLDALPAGSFLALTHGTPDFAPAESEQGAQAYRAHGVAVQLRRREEVARSFDGLDLVDPGLRVVHRWRPDGDVDVDVDVDESLTHTQVGVYGAIGRKS</sequence>
<reference evidence="3" key="1">
    <citation type="submission" date="2015-02" db="EMBL/GenBank/DDBJ databases">
        <title>Draft Genome of Frankia sp. CpI1-S.</title>
        <authorList>
            <person name="Oshone R.T."/>
            <person name="Ngom M."/>
            <person name="Ghodhbane-Gtari F."/>
            <person name="Gtari M."/>
            <person name="Morris K."/>
            <person name="Thomas K."/>
            <person name="Sen A."/>
            <person name="Tisa L.S."/>
        </authorList>
    </citation>
    <scope>NUCLEOTIDE SEQUENCE [LARGE SCALE GENOMIC DNA]</scope>
    <source>
        <strain evidence="3">CpI1-S</strain>
    </source>
</reference>
<dbReference type="Proteomes" id="UP000032545">
    <property type="component" value="Unassembled WGS sequence"/>
</dbReference>
<dbReference type="PATRIC" id="fig|1502723.3.peg.6236"/>
<dbReference type="Pfam" id="PF04672">
    <property type="entry name" value="Methyltransf_19"/>
    <property type="match status" value="1"/>
</dbReference>
<dbReference type="Gene3D" id="3.40.50.150">
    <property type="entry name" value="Vaccinia Virus protein VP39"/>
    <property type="match status" value="1"/>
</dbReference>
<dbReference type="PIRSF" id="PIRSF017393">
    <property type="entry name" value="MTase_SAV2177"/>
    <property type="match status" value="1"/>
</dbReference>
<dbReference type="GO" id="GO:0008168">
    <property type="term" value="F:methyltransferase activity"/>
    <property type="evidence" value="ECO:0007669"/>
    <property type="project" value="UniProtKB-KW"/>
</dbReference>
<keyword evidence="2" id="KW-0489">Methyltransferase</keyword>
<dbReference type="SUPFAM" id="SSF53335">
    <property type="entry name" value="S-adenosyl-L-methionine-dependent methyltransferases"/>
    <property type="match status" value="1"/>
</dbReference>
<accession>A0A0D8B7B3</accession>
<gene>
    <name evidence="2" type="ORF">FF36_05625</name>
</gene>
<comment type="caution">
    <text evidence="2">The sequence shown here is derived from an EMBL/GenBank/DDBJ whole genome shotgun (WGS) entry which is preliminary data.</text>
</comment>
<keyword evidence="3" id="KW-1185">Reference proteome</keyword>
<feature type="region of interest" description="Disordered" evidence="1">
    <location>
        <begin position="1"/>
        <end position="28"/>
    </location>
</feature>
<name>A0A0D8B7B3_9ACTN</name>
<dbReference type="GO" id="GO:0032259">
    <property type="term" value="P:methylation"/>
    <property type="evidence" value="ECO:0007669"/>
    <property type="project" value="UniProtKB-KW"/>
</dbReference>
<dbReference type="EMBL" id="JYFN01000072">
    <property type="protein sequence ID" value="KJE20076.1"/>
    <property type="molecule type" value="Genomic_DNA"/>
</dbReference>